<dbReference type="InterPro" id="IPR004701">
    <property type="entry name" value="PTS_EIIA_man-typ"/>
</dbReference>
<dbReference type="GO" id="GO:0047324">
    <property type="term" value="F:phosphoenolpyruvate-glycerone phosphotransferase activity"/>
    <property type="evidence" value="ECO:0007669"/>
    <property type="project" value="UniProtKB-EC"/>
</dbReference>
<dbReference type="RefSeq" id="WP_251514033.1">
    <property type="nucleotide sequence ID" value="NZ_JAMBON010000014.1"/>
</dbReference>
<evidence type="ECO:0000256" key="5">
    <source>
        <dbReference type="ARBA" id="ARBA00046577"/>
    </source>
</evidence>
<dbReference type="PANTHER" id="PTHR38594:SF1">
    <property type="entry name" value="PEP-DEPENDENT DIHYDROXYACETONE KINASE, PHOSPHORYL DONOR SUBUNIT DHAM"/>
    <property type="match status" value="1"/>
</dbReference>
<evidence type="ECO:0000256" key="2">
    <source>
        <dbReference type="ARBA" id="ARBA00002788"/>
    </source>
</evidence>
<evidence type="ECO:0000256" key="1">
    <source>
        <dbReference type="ARBA" id="ARBA00001113"/>
    </source>
</evidence>
<accession>A0ABW4HLW1</accession>
<evidence type="ECO:0000256" key="4">
    <source>
        <dbReference type="ARBA" id="ARBA00022679"/>
    </source>
</evidence>
<comment type="catalytic activity">
    <reaction evidence="1">
        <text>dihydroxyacetone + phosphoenolpyruvate = dihydroxyacetone phosphate + pyruvate</text>
        <dbReference type="Rhea" id="RHEA:18381"/>
        <dbReference type="ChEBI" id="CHEBI:15361"/>
        <dbReference type="ChEBI" id="CHEBI:16016"/>
        <dbReference type="ChEBI" id="CHEBI:57642"/>
        <dbReference type="ChEBI" id="CHEBI:58702"/>
        <dbReference type="EC" id="2.7.1.121"/>
    </reaction>
</comment>
<dbReference type="Pfam" id="PF03610">
    <property type="entry name" value="EIIA-man"/>
    <property type="match status" value="1"/>
</dbReference>
<proteinExistence type="predicted"/>
<organism evidence="7 8">
    <name type="scientific">Oceanobacillus luteolus</name>
    <dbReference type="NCBI Taxonomy" id="1274358"/>
    <lineage>
        <taxon>Bacteria</taxon>
        <taxon>Bacillati</taxon>
        <taxon>Bacillota</taxon>
        <taxon>Bacilli</taxon>
        <taxon>Bacillales</taxon>
        <taxon>Bacillaceae</taxon>
        <taxon>Oceanobacillus</taxon>
    </lineage>
</organism>
<evidence type="ECO:0000259" key="6">
    <source>
        <dbReference type="PROSITE" id="PS51096"/>
    </source>
</evidence>
<gene>
    <name evidence="7" type="primary">dhaM</name>
    <name evidence="7" type="ORF">ACFSBH_00655</name>
</gene>
<dbReference type="Proteomes" id="UP001597221">
    <property type="component" value="Unassembled WGS sequence"/>
</dbReference>
<dbReference type="EMBL" id="JBHUDE010000005">
    <property type="protein sequence ID" value="MFD1606180.1"/>
    <property type="molecule type" value="Genomic_DNA"/>
</dbReference>
<reference evidence="8" key="1">
    <citation type="journal article" date="2019" name="Int. J. Syst. Evol. Microbiol.">
        <title>The Global Catalogue of Microorganisms (GCM) 10K type strain sequencing project: providing services to taxonomists for standard genome sequencing and annotation.</title>
        <authorList>
            <consortium name="The Broad Institute Genomics Platform"/>
            <consortium name="The Broad Institute Genome Sequencing Center for Infectious Disease"/>
            <person name="Wu L."/>
            <person name="Ma J."/>
        </authorList>
    </citation>
    <scope>NUCLEOTIDE SEQUENCE [LARGE SCALE GENOMIC DNA]</scope>
    <source>
        <strain evidence="8">CGMCC 1.12376</strain>
    </source>
</reference>
<dbReference type="Gene3D" id="3.40.50.510">
    <property type="entry name" value="Phosphotransferase system, mannose-type IIA component"/>
    <property type="match status" value="1"/>
</dbReference>
<dbReference type="PANTHER" id="PTHR38594">
    <property type="entry name" value="PEP-DEPENDENT DIHYDROXYACETONE KINASE, PHOSPHORYL DONOR SUBUNIT DHAM"/>
    <property type="match status" value="1"/>
</dbReference>
<keyword evidence="4 7" id="KW-0808">Transferase</keyword>
<keyword evidence="7" id="KW-0418">Kinase</keyword>
<dbReference type="PROSITE" id="PS51096">
    <property type="entry name" value="PTS_EIIA_TYPE_4"/>
    <property type="match status" value="1"/>
</dbReference>
<evidence type="ECO:0000313" key="8">
    <source>
        <dbReference type="Proteomes" id="UP001597221"/>
    </source>
</evidence>
<evidence type="ECO:0000256" key="3">
    <source>
        <dbReference type="ARBA" id="ARBA00012095"/>
    </source>
</evidence>
<dbReference type="InterPro" id="IPR036662">
    <property type="entry name" value="PTS_EIIA_man-typ_sf"/>
</dbReference>
<comment type="caution">
    <text evidence="7">The sequence shown here is derived from an EMBL/GenBank/DDBJ whole genome shotgun (WGS) entry which is preliminary data.</text>
</comment>
<dbReference type="InterPro" id="IPR039643">
    <property type="entry name" value="DhaM"/>
</dbReference>
<sequence length="125" mass="13070">MSKVGIVLVSHSSKVVAGIKDIISQMVPNVSVALAGGTEEDSIGTSIDKIQQAVEEVYNEQGVLIFYDIGSAKMNAEIAVEISEHDNLKVVEAPILEGAFVAAVEAGMGKSIEEVVKAAENASQI</sequence>
<keyword evidence="8" id="KW-1185">Reference proteome</keyword>
<dbReference type="SUPFAM" id="SSF53062">
    <property type="entry name" value="PTS system fructose IIA component-like"/>
    <property type="match status" value="1"/>
</dbReference>
<feature type="domain" description="PTS EIIA type-4" evidence="6">
    <location>
        <begin position="3"/>
        <end position="125"/>
    </location>
</feature>
<protein>
    <recommendedName>
        <fullName evidence="3">phosphoenolpyruvate--glycerone phosphotransferase</fullName>
        <ecNumber evidence="3">2.7.1.121</ecNumber>
    </recommendedName>
</protein>
<evidence type="ECO:0000313" key="7">
    <source>
        <dbReference type="EMBL" id="MFD1606180.1"/>
    </source>
</evidence>
<dbReference type="EC" id="2.7.1.121" evidence="3"/>
<name>A0ABW4HLW1_9BACI</name>
<dbReference type="NCBIfam" id="TIGR02364">
    <property type="entry name" value="dha_pts"/>
    <property type="match status" value="1"/>
</dbReference>
<comment type="function">
    <text evidence="2">Component of the dihydroxyacetone kinase complex, which is responsible for the phosphoenolpyruvate (PEP)-dependent phosphorylation of dihydroxyacetone. DhaM serves as the phosphoryl donor. Is phosphorylated by phosphoenolpyruvate in an EI- and HPr-dependent reaction, and a phosphorelay system on histidine residues finally leads to phosphoryl transfer to DhaL and dihydroxyacetone.</text>
</comment>
<dbReference type="InterPro" id="IPR012844">
    <property type="entry name" value="DhaM_N"/>
</dbReference>
<comment type="subunit">
    <text evidence="5">Homodimer. The dihydroxyacetone kinase complex is composed of a homodimer of DhaM, a homodimer of DhaK and the subunit DhaL.</text>
</comment>